<organism evidence="2 3">
    <name type="scientific">Pseudoflavonifractor hominis</name>
    <dbReference type="NCBI Taxonomy" id="2763059"/>
    <lineage>
        <taxon>Bacteria</taxon>
        <taxon>Bacillati</taxon>
        <taxon>Bacillota</taxon>
        <taxon>Clostridia</taxon>
        <taxon>Eubacteriales</taxon>
        <taxon>Oscillospiraceae</taxon>
        <taxon>Pseudoflavonifractor</taxon>
    </lineage>
</organism>
<keyword evidence="1" id="KW-0812">Transmembrane</keyword>
<feature type="transmembrane region" description="Helical" evidence="1">
    <location>
        <begin position="112"/>
        <end position="133"/>
    </location>
</feature>
<comment type="caution">
    <text evidence="2">The sequence shown here is derived from an EMBL/GenBank/DDBJ whole genome shotgun (WGS) entry which is preliminary data.</text>
</comment>
<feature type="transmembrane region" description="Helical" evidence="1">
    <location>
        <begin position="54"/>
        <end position="76"/>
    </location>
</feature>
<sequence length="455" mass="46966">MNSTMLVVNLAISIALIIGLILIPKLNPMVSLVIASAYMGISCGLGVLTTMDTIASGFGSMMTSIGLPIGLGVLLGQLMSDTGMAQKIATTLVHAVPSKFVMWALAGAGFLLAIPVFFDITFIILIPIGIAVAKEINKPMAYVSTALIIGDVIAQTYIPPTPNPLAAPDLLGYSLGTQMVVGLIVGVIVLIPSMLITTKALDAGLFNDEKDVNHEVDVLKNLSEHEANRKDLPQPSFALSMVPLLLPVVLILISSVLQATGAPADSLAVSLLSNKIFTLLMAVLVAYVVAWKYIGRKKAEASANNALGTAGVALAITGAGGSFGSVIAATNIGDALISALNIGTGSVVSVLLFAYFIGFIFRVAQGSGTVAGITAMTIMSTIAPSVPVHPVWIAMACLAGGISIGHVNDSGFWVCTNLSGFTVTGGLKTYTWPIFTVTVFTLIAAIVGALLLPMV</sequence>
<feature type="transmembrane region" description="Helical" evidence="1">
    <location>
        <begin position="170"/>
        <end position="191"/>
    </location>
</feature>
<feature type="transmembrane region" description="Helical" evidence="1">
    <location>
        <begin position="6"/>
        <end position="23"/>
    </location>
</feature>
<dbReference type="PANTHER" id="PTHR30354">
    <property type="entry name" value="GNT FAMILY GLUCONATE TRANSPORTER"/>
    <property type="match status" value="1"/>
</dbReference>
<gene>
    <name evidence="2" type="ORF">H8S34_02620</name>
</gene>
<name>A0ABR7HQC5_9FIRM</name>
<keyword evidence="3" id="KW-1185">Reference proteome</keyword>
<protein>
    <submittedName>
        <fullName evidence="2">GntP family permease</fullName>
    </submittedName>
</protein>
<feature type="transmembrane region" description="Helical" evidence="1">
    <location>
        <begin position="306"/>
        <end position="329"/>
    </location>
</feature>
<feature type="transmembrane region" description="Helical" evidence="1">
    <location>
        <begin position="276"/>
        <end position="294"/>
    </location>
</feature>
<feature type="transmembrane region" description="Helical" evidence="1">
    <location>
        <begin position="30"/>
        <end position="48"/>
    </location>
</feature>
<dbReference type="Pfam" id="PF02447">
    <property type="entry name" value="GntP_permease"/>
    <property type="match status" value="1"/>
</dbReference>
<feature type="transmembrane region" description="Helical" evidence="1">
    <location>
        <begin position="140"/>
        <end position="158"/>
    </location>
</feature>
<feature type="transmembrane region" description="Helical" evidence="1">
    <location>
        <begin position="237"/>
        <end position="256"/>
    </location>
</feature>
<accession>A0ABR7HQC5</accession>
<dbReference type="InterPro" id="IPR003474">
    <property type="entry name" value="Glcn_transporter"/>
</dbReference>
<evidence type="ECO:0000313" key="3">
    <source>
        <dbReference type="Proteomes" id="UP000660021"/>
    </source>
</evidence>
<dbReference type="EMBL" id="JACOPR010000001">
    <property type="protein sequence ID" value="MBC5729726.1"/>
    <property type="molecule type" value="Genomic_DNA"/>
</dbReference>
<dbReference type="Proteomes" id="UP000660021">
    <property type="component" value="Unassembled WGS sequence"/>
</dbReference>
<evidence type="ECO:0000256" key="1">
    <source>
        <dbReference type="SAM" id="Phobius"/>
    </source>
</evidence>
<proteinExistence type="predicted"/>
<keyword evidence="1" id="KW-1133">Transmembrane helix</keyword>
<feature type="transmembrane region" description="Helical" evidence="1">
    <location>
        <begin position="335"/>
        <end position="361"/>
    </location>
</feature>
<feature type="transmembrane region" description="Helical" evidence="1">
    <location>
        <begin position="430"/>
        <end position="452"/>
    </location>
</feature>
<reference evidence="2 3" key="1">
    <citation type="submission" date="2020-08" db="EMBL/GenBank/DDBJ databases">
        <title>Genome public.</title>
        <authorList>
            <person name="Liu C."/>
            <person name="Sun Q."/>
        </authorList>
    </citation>
    <scope>NUCLEOTIDE SEQUENCE [LARGE SCALE GENOMIC DNA]</scope>
    <source>
        <strain evidence="2 3">New-38</strain>
    </source>
</reference>
<dbReference type="PANTHER" id="PTHR30354:SF11">
    <property type="entry name" value="PERMEASE"/>
    <property type="match status" value="1"/>
</dbReference>
<evidence type="ECO:0000313" key="2">
    <source>
        <dbReference type="EMBL" id="MBC5729726.1"/>
    </source>
</evidence>
<keyword evidence="1" id="KW-0472">Membrane</keyword>